<evidence type="ECO:0000259" key="4">
    <source>
        <dbReference type="Pfam" id="PF03486"/>
    </source>
</evidence>
<dbReference type="NCBIfam" id="TIGR00275">
    <property type="entry name" value="aminoacetone oxidase family FAD-binding enzyme"/>
    <property type="match status" value="1"/>
</dbReference>
<sequence length="391" mass="43338">MDTIIVIGGGPSGMMAAISSKEHHPNARVILIERNERLGKKLRLTGGGRCNVTADVSNEEVISYVPKNGKFLYSALTNFNPQDIQKFFNENGCETKIEDHHRVFPKSNKSQDIVETLHRKLVECGVELFLDTYVESIDIAKKKIVTNKQTFNFDHCIFATGSKTLPGTGSDGNGYGLSEAVGHTITKLLPAEVPLVSNDQVIQEKTLQGLSFKDVKLNIYKKNKIKQSITHDLLFTHFGLSGPAALRASFYIQTILEKETPAKISIDFLPEISLESLQQESDVEEKLQEYGLPKRLISYFKEKSKNTQEVLEKVKGFEMSVYETRGFAHAFVTNGGVTLKEIDPKTMKSKINPCISMCGELLDYNAFTGGFNITSAFATGFTAGKYALSEA</sequence>
<dbReference type="InterPro" id="IPR036188">
    <property type="entry name" value="FAD/NAD-bd_sf"/>
</dbReference>
<keyword evidence="7" id="KW-1185">Reference proteome</keyword>
<feature type="domain" description="RsdA/BaiN/AoA(So)-like insert" evidence="5">
    <location>
        <begin position="190"/>
        <end position="332"/>
    </location>
</feature>
<dbReference type="KEGG" id="eio:H9L01_05740"/>
<dbReference type="RefSeq" id="WP_187533028.1">
    <property type="nucleotide sequence ID" value="NZ_CBCSHU010000002.1"/>
</dbReference>
<dbReference type="InterPro" id="IPR023166">
    <property type="entry name" value="BaiN-like_dom_sf"/>
</dbReference>
<accession>A0A7G9RWB9</accession>
<dbReference type="Proteomes" id="UP000515928">
    <property type="component" value="Chromosome"/>
</dbReference>
<name>A0A7G9RWB9_9FIRM</name>
<evidence type="ECO:0000256" key="2">
    <source>
        <dbReference type="ARBA" id="ARBA00022630"/>
    </source>
</evidence>
<dbReference type="PANTHER" id="PTHR42887">
    <property type="entry name" value="OS12G0638800 PROTEIN"/>
    <property type="match status" value="1"/>
</dbReference>
<organism evidence="6 7">
    <name type="scientific">Erysipelothrix inopinata</name>
    <dbReference type="NCBI Taxonomy" id="225084"/>
    <lineage>
        <taxon>Bacteria</taxon>
        <taxon>Bacillati</taxon>
        <taxon>Bacillota</taxon>
        <taxon>Erysipelotrichia</taxon>
        <taxon>Erysipelotrichales</taxon>
        <taxon>Erysipelotrichaceae</taxon>
        <taxon>Erysipelothrix</taxon>
    </lineage>
</organism>
<keyword evidence="3" id="KW-0274">FAD</keyword>
<dbReference type="SUPFAM" id="SSF51905">
    <property type="entry name" value="FAD/NAD(P)-binding domain"/>
    <property type="match status" value="1"/>
</dbReference>
<dbReference type="AlphaFoldDB" id="A0A7G9RWB9"/>
<dbReference type="Gene3D" id="3.50.50.60">
    <property type="entry name" value="FAD/NAD(P)-binding domain"/>
    <property type="match status" value="1"/>
</dbReference>
<dbReference type="PRINTS" id="PR00411">
    <property type="entry name" value="PNDRDTASEI"/>
</dbReference>
<dbReference type="SUPFAM" id="SSF160996">
    <property type="entry name" value="HI0933 insert domain-like"/>
    <property type="match status" value="1"/>
</dbReference>
<evidence type="ECO:0000256" key="3">
    <source>
        <dbReference type="ARBA" id="ARBA00022827"/>
    </source>
</evidence>
<evidence type="ECO:0000259" key="5">
    <source>
        <dbReference type="Pfam" id="PF22780"/>
    </source>
</evidence>
<dbReference type="PRINTS" id="PR00368">
    <property type="entry name" value="FADPNR"/>
</dbReference>
<dbReference type="Pfam" id="PF03486">
    <property type="entry name" value="HI0933_like"/>
    <property type="match status" value="1"/>
</dbReference>
<evidence type="ECO:0000313" key="7">
    <source>
        <dbReference type="Proteomes" id="UP000515928"/>
    </source>
</evidence>
<reference evidence="6 7" key="1">
    <citation type="submission" date="2020-08" db="EMBL/GenBank/DDBJ databases">
        <title>Genome sequence of Erysipelothrix inopinata DSM 15511T.</title>
        <authorList>
            <person name="Hyun D.-W."/>
            <person name="Bae J.-W."/>
        </authorList>
    </citation>
    <scope>NUCLEOTIDE SEQUENCE [LARGE SCALE GENOMIC DNA]</scope>
    <source>
        <strain evidence="6 7">DSM 15511</strain>
    </source>
</reference>
<dbReference type="InterPro" id="IPR057661">
    <property type="entry name" value="RsdA/BaiN/AoA(So)_Rossmann"/>
</dbReference>
<dbReference type="EMBL" id="CP060715">
    <property type="protein sequence ID" value="QNN59894.1"/>
    <property type="molecule type" value="Genomic_DNA"/>
</dbReference>
<dbReference type="Gene3D" id="2.40.30.10">
    <property type="entry name" value="Translation factors"/>
    <property type="match status" value="1"/>
</dbReference>
<gene>
    <name evidence="6" type="ORF">H9L01_05740</name>
</gene>
<comment type="cofactor">
    <cofactor evidence="1">
        <name>FAD</name>
        <dbReference type="ChEBI" id="CHEBI:57692"/>
    </cofactor>
</comment>
<protein>
    <submittedName>
        <fullName evidence="6">NAD(P)/FAD-dependent oxidoreductase</fullName>
    </submittedName>
</protein>
<proteinExistence type="predicted"/>
<dbReference type="PANTHER" id="PTHR42887:SF2">
    <property type="entry name" value="OS12G0638800 PROTEIN"/>
    <property type="match status" value="1"/>
</dbReference>
<keyword evidence="2" id="KW-0285">Flavoprotein</keyword>
<dbReference type="InterPro" id="IPR004792">
    <property type="entry name" value="BaiN-like"/>
</dbReference>
<evidence type="ECO:0000313" key="6">
    <source>
        <dbReference type="EMBL" id="QNN59894.1"/>
    </source>
</evidence>
<dbReference type="Gene3D" id="1.10.8.260">
    <property type="entry name" value="HI0933 insert domain-like"/>
    <property type="match status" value="1"/>
</dbReference>
<dbReference type="Pfam" id="PF22780">
    <property type="entry name" value="HI0933_like_1st"/>
    <property type="match status" value="1"/>
</dbReference>
<evidence type="ECO:0000256" key="1">
    <source>
        <dbReference type="ARBA" id="ARBA00001974"/>
    </source>
</evidence>
<feature type="domain" description="RsdA/BaiN/AoA(So)-like Rossmann fold-like" evidence="4">
    <location>
        <begin position="3"/>
        <end position="385"/>
    </location>
</feature>
<dbReference type="InterPro" id="IPR055178">
    <property type="entry name" value="RsdA/BaiN/AoA(So)-like_dom"/>
</dbReference>